<dbReference type="GO" id="GO:0000132">
    <property type="term" value="P:establishment of mitotic spindle orientation"/>
    <property type="evidence" value="ECO:0007669"/>
    <property type="project" value="UniProtKB-UniRule"/>
</dbReference>
<dbReference type="PANTHER" id="PTHR43678">
    <property type="entry name" value="PUTATIVE (AFU_ORTHOLOGUE AFUA_2G00640)-RELATED"/>
    <property type="match status" value="1"/>
</dbReference>
<dbReference type="PROSITE" id="PS50896">
    <property type="entry name" value="LISH"/>
    <property type="match status" value="1"/>
</dbReference>
<feature type="region of interest" description="Disordered" evidence="18">
    <location>
        <begin position="412"/>
        <end position="438"/>
    </location>
</feature>
<dbReference type="EMBL" id="RYZI01000246">
    <property type="protein sequence ID" value="RWA07637.1"/>
    <property type="molecule type" value="Genomic_DNA"/>
</dbReference>
<dbReference type="AlphaFoldDB" id="A0A439D014"/>
<dbReference type="GO" id="GO:0005875">
    <property type="term" value="C:microtubule associated complex"/>
    <property type="evidence" value="ECO:0007669"/>
    <property type="project" value="UniProtKB-UniRule"/>
</dbReference>
<dbReference type="GO" id="GO:0070840">
    <property type="term" value="F:dynein complex binding"/>
    <property type="evidence" value="ECO:0007669"/>
    <property type="project" value="UniProtKB-UniRule"/>
</dbReference>
<dbReference type="GO" id="GO:0051012">
    <property type="term" value="P:microtubule sliding"/>
    <property type="evidence" value="ECO:0007669"/>
    <property type="project" value="UniProtKB-UniRule"/>
</dbReference>
<dbReference type="SUPFAM" id="SSF50978">
    <property type="entry name" value="WD40 repeat-like"/>
    <property type="match status" value="1"/>
</dbReference>
<dbReference type="InterPro" id="IPR036322">
    <property type="entry name" value="WD40_repeat_dom_sf"/>
</dbReference>
<evidence type="ECO:0000256" key="6">
    <source>
        <dbReference type="ARBA" id="ARBA00022618"/>
    </source>
</evidence>
<feature type="compositionally biased region" description="Polar residues" evidence="18">
    <location>
        <begin position="73"/>
        <end position="87"/>
    </location>
</feature>
<dbReference type="CDD" id="cd00200">
    <property type="entry name" value="WD40"/>
    <property type="match status" value="1"/>
</dbReference>
<feature type="domain" description="Beta-hexosaminidase bacterial type N-terminal" evidence="20">
    <location>
        <begin position="586"/>
        <end position="645"/>
    </location>
</feature>
<evidence type="ECO:0000256" key="14">
    <source>
        <dbReference type="ARBA" id="ARBA00023306"/>
    </source>
</evidence>
<evidence type="ECO:0000259" key="21">
    <source>
        <dbReference type="Pfam" id="PF24951"/>
    </source>
</evidence>
<dbReference type="InterPro" id="IPR017853">
    <property type="entry name" value="GH"/>
</dbReference>
<dbReference type="InterPro" id="IPR015882">
    <property type="entry name" value="HEX_bac_N"/>
</dbReference>
<dbReference type="InterPro" id="IPR017252">
    <property type="entry name" value="Dynein_regulator_LIS1"/>
</dbReference>
<feature type="repeat" description="WD" evidence="17">
    <location>
        <begin position="348"/>
        <end position="381"/>
    </location>
</feature>
<comment type="similarity">
    <text evidence="2">Belongs to the glycosyl hydrolase 20 family.</text>
</comment>
<evidence type="ECO:0000256" key="17">
    <source>
        <dbReference type="PROSITE-ProRule" id="PRU00221"/>
    </source>
</evidence>
<name>A0A439D014_9PEZI</name>
<keyword evidence="8" id="KW-0677">Repeat</keyword>
<dbReference type="Pfam" id="PF02838">
    <property type="entry name" value="Glyco_hydro_20b"/>
    <property type="match status" value="1"/>
</dbReference>
<comment type="subcellular location">
    <subcellularLocation>
        <location evidence="15">Cytoplasm</location>
        <location evidence="15">Cytoskeleton</location>
    </subcellularLocation>
    <subcellularLocation>
        <location evidence="15">Cytoplasm</location>
        <location evidence="15">Cytoskeleton</location>
        <location evidence="15">Spindle pole</location>
    </subcellularLocation>
    <text evidence="15">Localizes to the plus ends of microtubules at the hyphal tip and the mitotic spindle poles.</text>
</comment>
<proteinExistence type="inferred from homology"/>
<evidence type="ECO:0000256" key="4">
    <source>
        <dbReference type="ARBA" id="ARBA00022490"/>
    </source>
</evidence>
<keyword evidence="13" id="KW-0326">Glycosidase</keyword>
<dbReference type="PRINTS" id="PR00320">
    <property type="entry name" value="GPROTEINBRPT"/>
</dbReference>
<feature type="region of interest" description="Disordered" evidence="18">
    <location>
        <begin position="73"/>
        <end position="96"/>
    </location>
</feature>
<comment type="subunit">
    <text evidence="15">Self-associates. Interacts with NDL1 and dynein.</text>
</comment>
<keyword evidence="5 17" id="KW-0853">WD repeat</keyword>
<keyword evidence="10" id="KW-0378">Hydrolase</keyword>
<dbReference type="GO" id="GO:0005737">
    <property type="term" value="C:cytoplasm"/>
    <property type="evidence" value="ECO:0007669"/>
    <property type="project" value="UniProtKB-UniRule"/>
</dbReference>
<dbReference type="Pfam" id="PF00728">
    <property type="entry name" value="Glyco_hydro_20"/>
    <property type="match status" value="1"/>
</dbReference>
<dbReference type="InterPro" id="IPR052764">
    <property type="entry name" value="GH20_Enzymes"/>
</dbReference>
<dbReference type="HAMAP" id="MF_03141">
    <property type="entry name" value="lis1"/>
    <property type="match status" value="1"/>
</dbReference>
<dbReference type="FunFam" id="2.130.10.10:FF:000342">
    <property type="entry name" value="Nuclear distribution protein PAC1"/>
    <property type="match status" value="1"/>
</dbReference>
<dbReference type="CDD" id="cd06564">
    <property type="entry name" value="GH20_DspB_LnbB-like"/>
    <property type="match status" value="1"/>
</dbReference>
<dbReference type="STRING" id="363999.A0A439D014"/>
<keyword evidence="14 15" id="KW-0131">Cell cycle</keyword>
<dbReference type="GO" id="GO:0005975">
    <property type="term" value="P:carbohydrate metabolic process"/>
    <property type="evidence" value="ECO:0007669"/>
    <property type="project" value="InterPro"/>
</dbReference>
<evidence type="ECO:0000256" key="5">
    <source>
        <dbReference type="ARBA" id="ARBA00022574"/>
    </source>
</evidence>
<keyword evidence="4 15" id="KW-0963">Cytoplasm</keyword>
<dbReference type="SUPFAM" id="SSF109925">
    <property type="entry name" value="Lissencephaly-1 protein (Lis-1, PAF-AH alpha) N-terminal domain"/>
    <property type="match status" value="1"/>
</dbReference>
<gene>
    <name evidence="15" type="primary">PAC1</name>
    <name evidence="15" type="synonym">LIS1</name>
    <name evidence="22" type="ORF">EKO27_g7464</name>
</gene>
<keyword evidence="9 15" id="KW-0498">Mitosis</keyword>
<dbReference type="PROSITE" id="PS00678">
    <property type="entry name" value="WD_REPEATS_1"/>
    <property type="match status" value="2"/>
</dbReference>
<dbReference type="InterPro" id="IPR015883">
    <property type="entry name" value="Glyco_hydro_20_cat"/>
</dbReference>
<dbReference type="GO" id="GO:0004563">
    <property type="term" value="F:beta-N-acetylhexosaminidase activity"/>
    <property type="evidence" value="ECO:0007669"/>
    <property type="project" value="UniProtKB-EC"/>
</dbReference>
<dbReference type="SUPFAM" id="SSF55545">
    <property type="entry name" value="beta-N-acetylhexosaminidase-like domain"/>
    <property type="match status" value="1"/>
</dbReference>
<evidence type="ECO:0000256" key="11">
    <source>
        <dbReference type="ARBA" id="ARBA00023054"/>
    </source>
</evidence>
<dbReference type="Pfam" id="PF00400">
    <property type="entry name" value="WD40"/>
    <property type="match status" value="6"/>
</dbReference>
<dbReference type="InterPro" id="IPR006594">
    <property type="entry name" value="LisH"/>
</dbReference>
<evidence type="ECO:0000259" key="19">
    <source>
        <dbReference type="Pfam" id="PF00728"/>
    </source>
</evidence>
<dbReference type="InterPro" id="IPR001680">
    <property type="entry name" value="WD40_rpt"/>
</dbReference>
<evidence type="ECO:0000259" key="20">
    <source>
        <dbReference type="Pfam" id="PF02838"/>
    </source>
</evidence>
<evidence type="ECO:0000256" key="10">
    <source>
        <dbReference type="ARBA" id="ARBA00022801"/>
    </source>
</evidence>
<dbReference type="InterPro" id="IPR015943">
    <property type="entry name" value="WD40/YVTN_repeat-like_dom_sf"/>
</dbReference>
<dbReference type="InterPro" id="IPR029018">
    <property type="entry name" value="Hex-like_dom2"/>
</dbReference>
<organism evidence="22 23">
    <name type="scientific">Xylaria grammica</name>
    <dbReference type="NCBI Taxonomy" id="363999"/>
    <lineage>
        <taxon>Eukaryota</taxon>
        <taxon>Fungi</taxon>
        <taxon>Dikarya</taxon>
        <taxon>Ascomycota</taxon>
        <taxon>Pezizomycotina</taxon>
        <taxon>Sordariomycetes</taxon>
        <taxon>Xylariomycetidae</taxon>
        <taxon>Xylariales</taxon>
        <taxon>Xylariaceae</taxon>
        <taxon>Xylaria</taxon>
    </lineage>
</organism>
<keyword evidence="7 15" id="KW-0493">Microtubule</keyword>
<evidence type="ECO:0000256" key="18">
    <source>
        <dbReference type="SAM" id="MobiDB-lite"/>
    </source>
</evidence>
<dbReference type="PANTHER" id="PTHR43678:SF1">
    <property type="entry name" value="BETA-N-ACETYLHEXOSAMINIDASE"/>
    <property type="match status" value="1"/>
</dbReference>
<protein>
    <recommendedName>
        <fullName evidence="15">Nuclear distribution protein PAC1</fullName>
    </recommendedName>
    <alternativeName>
        <fullName evidence="15">Lissencephaly-1 homolog</fullName>
        <shortName evidence="15">LIS-1</shortName>
    </alternativeName>
    <alternativeName>
        <fullName evidence="15">nudF homolog</fullName>
    </alternativeName>
</protein>
<evidence type="ECO:0000256" key="16">
    <source>
        <dbReference type="PIRSR" id="PIRSR625705-1"/>
    </source>
</evidence>
<evidence type="ECO:0000256" key="2">
    <source>
        <dbReference type="ARBA" id="ARBA00006285"/>
    </source>
</evidence>
<dbReference type="SMART" id="SM00320">
    <property type="entry name" value="WD40"/>
    <property type="match status" value="6"/>
</dbReference>
<evidence type="ECO:0000256" key="8">
    <source>
        <dbReference type="ARBA" id="ARBA00022737"/>
    </source>
</evidence>
<dbReference type="Gene3D" id="3.20.20.80">
    <property type="entry name" value="Glycosidases"/>
    <property type="match status" value="1"/>
</dbReference>
<feature type="repeat" description="WD" evidence="17">
    <location>
        <begin position="325"/>
        <end position="339"/>
    </location>
</feature>
<dbReference type="PROSITE" id="PS50294">
    <property type="entry name" value="WD_REPEATS_REGION"/>
    <property type="match status" value="5"/>
</dbReference>
<comment type="function">
    <text evidence="15">Positively regulates the activity of the minus-end directed microtubule motor protein dynein. May enhance dynein-mediated microtubule sliding by targeting dynein to the microtubule plus end. Required for nuclear migration during vegetative growth as well as development. Required for retrograde early endosome (EE) transport from the hyphal tip. Required for localization of dynein to the mitotic spindle poles. Recruits additional proteins to the dynein complex at SPBs.</text>
</comment>
<feature type="repeat" description="WD" evidence="17">
    <location>
        <begin position="105"/>
        <end position="146"/>
    </location>
</feature>
<dbReference type="InterPro" id="IPR056795">
    <property type="entry name" value="PAC1-like_LisH-like_dom"/>
</dbReference>
<sequence>MTQILTPRQADELHKAIIAYLASNNLPETAAALRKELELGDTFDDTTSKKYEGLLEKKWTSVIMDLESRNSTLQSEIDNATPTSLSRRNQDPVSWLPRSPARHTLQSHREPITCVAFHPVFSSLASGSEDYTIKIWDWELGELERTIKGHTKAVLDVDFGGPRGGTLLASCSSDLTIKLWDPSDEYKNIRTLPGHDHSVSAVRFIPSGAAGAPSSGNLLVSASRDKTLRIWDVSTGYCVKTIRGHADWVRDVCPSPDGRYLLSAGNDQTARLWDISLANPEGKLTLIGHEHTIECCTIAPPSAYSHLAPLAGLKRPPPASSAAEFMATGSRDKSIRIWDARGNCIKTLNGHDNWVRALVFHPGGKYLLSVADDKTLRCWDLTQEGKCVKTLTDAHGHFVSCLRWAPGIVREPATNGGAEGSNGTANGTPKPGSAVSDVQVSPWNPALTDLLPPTRDLWTPFEVTYGMLSMTNYGELFPAEARYDLGLIAASLQLLPPAQLPSHNETTSGFSPDEISTTVYITKDLASRRDTGGLTLIPPSGLEFARVFVKDLIEASGKPWTLEVVAVPPTNVTGIILEGFHGDASRLSYENGSPTEEAYVLNIQYNRAIISGSGARGMWWGTRTLLQQLMVSNWTVLPTSLITDAPAYATRGFMLDSGRKWYAPSFLKELCTYASFFKMSEFHYHTSDNYPLNRGHNDTWNEVYSQFSLRPESEDLEGLIQRRNETLTRSDFEDLQRHCASRGITIIPEIEAPGHCLSITKWKPELALSKKDLLNLTHPDSIPTVKRIWEEFLPWFQTKEVHIGADEYDSTLADDYIAFVNELSAFMNSTAGKRVRIWGTDEPSSTLTLDPSVIIQHWQYGQSDPVALHGSGYDLINTEDWWAYMSIKNDHMPILPAPYPQFFNETRVLNFAGRPGWQWEPALFNPVNTTWQLPAGAEGNKGAILAAWNDNGPDASTQLEAYYAMRRGIPLVGARAWSGRRGPAVDTSTIDESISFLSSQAPGQNLDRRVVTNPTVHDNHSDKLISWTRNSTSDPVHLGYGSKGMNYTLSLSVTGPFTLSSADTSLTLSQSGVLTFVADGYEYPLRSVAEGDGFDAGHPGRIWANATSSTHNPITLSLPASITITGDIAGGSRVWVNGSFAGRFEVFVFGGRNTVFSWSQMAFVAPLDMVTGGLRRLVLWDGVRPPMKEGLPGGPVTAGSASGYGMI</sequence>
<reference evidence="22 23" key="1">
    <citation type="submission" date="2018-12" db="EMBL/GenBank/DDBJ databases">
        <title>Draft genome sequence of Xylaria grammica IHI A82.</title>
        <authorList>
            <person name="Buettner E."/>
            <person name="Kellner H."/>
        </authorList>
    </citation>
    <scope>NUCLEOTIDE SEQUENCE [LARGE SCALE GENOMIC DNA]</scope>
    <source>
        <strain evidence="22 23">IHI A82</strain>
    </source>
</reference>
<feature type="domain" description="PAC1-like LisH-like dimerisation" evidence="21">
    <location>
        <begin position="7"/>
        <end position="42"/>
    </location>
</feature>
<dbReference type="InterPro" id="IPR020472">
    <property type="entry name" value="WD40_PAC1"/>
</dbReference>
<dbReference type="Gene3D" id="3.30.379.10">
    <property type="entry name" value="Chitobiase/beta-hexosaminidase domain 2-like"/>
    <property type="match status" value="1"/>
</dbReference>
<keyword evidence="6 15" id="KW-0132">Cell division</keyword>
<evidence type="ECO:0000256" key="3">
    <source>
        <dbReference type="ARBA" id="ARBA00022448"/>
    </source>
</evidence>
<evidence type="ECO:0000256" key="7">
    <source>
        <dbReference type="ARBA" id="ARBA00022701"/>
    </source>
</evidence>
<feature type="repeat" description="WD" evidence="17">
    <location>
        <begin position="242"/>
        <end position="276"/>
    </location>
</feature>
<feature type="repeat" description="WD" evidence="17">
    <location>
        <begin position="192"/>
        <end position="241"/>
    </location>
</feature>
<comment type="catalytic activity">
    <reaction evidence="1">
        <text>Hydrolysis of terminal non-reducing N-acetyl-D-hexosamine residues in N-acetyl-beta-D-hexosaminides.</text>
        <dbReference type="EC" id="3.2.1.52"/>
    </reaction>
</comment>
<evidence type="ECO:0000256" key="9">
    <source>
        <dbReference type="ARBA" id="ARBA00022776"/>
    </source>
</evidence>
<keyword evidence="3 15" id="KW-0813">Transport</keyword>
<feature type="active site" description="Proton donor" evidence="16">
    <location>
        <position position="807"/>
    </location>
</feature>
<evidence type="ECO:0000256" key="15">
    <source>
        <dbReference type="HAMAP-Rule" id="MF_03141"/>
    </source>
</evidence>
<keyword evidence="12 15" id="KW-0206">Cytoskeleton</keyword>
<dbReference type="Proteomes" id="UP000286045">
    <property type="component" value="Unassembled WGS sequence"/>
</dbReference>
<accession>A0A439D014</accession>
<comment type="domain">
    <text evidence="15">Dimerization mediated by the LisH domain may be required to activate dynein.</text>
</comment>
<dbReference type="InterPro" id="IPR037190">
    <property type="entry name" value="LIS1_N"/>
</dbReference>
<dbReference type="InterPro" id="IPR019775">
    <property type="entry name" value="WD40_repeat_CS"/>
</dbReference>
<evidence type="ECO:0000313" key="23">
    <source>
        <dbReference type="Proteomes" id="UP000286045"/>
    </source>
</evidence>
<dbReference type="Gene3D" id="2.130.10.10">
    <property type="entry name" value="YVTN repeat-like/Quinoprotein amine dehydrogenase"/>
    <property type="match status" value="1"/>
</dbReference>
<dbReference type="PRINTS" id="PR00738">
    <property type="entry name" value="GLHYDRLASE20"/>
</dbReference>
<dbReference type="GO" id="GO:0051301">
    <property type="term" value="P:cell division"/>
    <property type="evidence" value="ECO:0007669"/>
    <property type="project" value="UniProtKB-KW"/>
</dbReference>
<keyword evidence="23" id="KW-1185">Reference proteome</keyword>
<dbReference type="SUPFAM" id="SSF51445">
    <property type="entry name" value="(Trans)glycosidases"/>
    <property type="match status" value="1"/>
</dbReference>
<evidence type="ECO:0000256" key="13">
    <source>
        <dbReference type="ARBA" id="ARBA00023295"/>
    </source>
</evidence>
<dbReference type="PROSITE" id="PS50082">
    <property type="entry name" value="WD_REPEATS_2"/>
    <property type="match status" value="6"/>
</dbReference>
<feature type="domain" description="Glycoside hydrolase family 20 catalytic" evidence="19">
    <location>
        <begin position="648"/>
        <end position="901"/>
    </location>
</feature>
<evidence type="ECO:0000256" key="1">
    <source>
        <dbReference type="ARBA" id="ARBA00001231"/>
    </source>
</evidence>
<dbReference type="Gene3D" id="1.20.960.30">
    <property type="match status" value="1"/>
</dbReference>
<dbReference type="GO" id="GO:0005874">
    <property type="term" value="C:microtubule"/>
    <property type="evidence" value="ECO:0007669"/>
    <property type="project" value="UniProtKB-KW"/>
</dbReference>
<comment type="similarity">
    <text evidence="15">Belongs to the WD repeat LIS1/nudF family.</text>
</comment>
<dbReference type="GO" id="GO:0000922">
    <property type="term" value="C:spindle pole"/>
    <property type="evidence" value="ECO:0007669"/>
    <property type="project" value="UniProtKB-SubCell"/>
</dbReference>
<keyword evidence="11 15" id="KW-0175">Coiled coil</keyword>
<dbReference type="InterPro" id="IPR025705">
    <property type="entry name" value="Beta_hexosaminidase_sua/sub"/>
</dbReference>
<feature type="repeat" description="WD" evidence="17">
    <location>
        <begin position="147"/>
        <end position="181"/>
    </location>
</feature>
<evidence type="ECO:0000256" key="12">
    <source>
        <dbReference type="ARBA" id="ARBA00023212"/>
    </source>
</evidence>
<evidence type="ECO:0000313" key="22">
    <source>
        <dbReference type="EMBL" id="RWA07637.1"/>
    </source>
</evidence>
<dbReference type="Pfam" id="PF24951">
    <property type="entry name" value="LisH_PAC1"/>
    <property type="match status" value="1"/>
</dbReference>
<comment type="caution">
    <text evidence="22">The sequence shown here is derived from an EMBL/GenBank/DDBJ whole genome shotgun (WGS) entry which is preliminary data.</text>
</comment>